<evidence type="ECO:0000256" key="12">
    <source>
        <dbReference type="SAM" id="Phobius"/>
    </source>
</evidence>
<evidence type="ECO:0000256" key="6">
    <source>
        <dbReference type="ARBA" id="ARBA00022692"/>
    </source>
</evidence>
<reference evidence="15 16" key="1">
    <citation type="submission" date="2020-08" db="EMBL/GenBank/DDBJ databases">
        <title>Novel species isolated from subtropical streams in China.</title>
        <authorList>
            <person name="Lu H."/>
        </authorList>
    </citation>
    <scope>NUCLEOTIDE SEQUENCE [LARGE SCALE GENOMIC DNA]</scope>
    <source>
        <strain evidence="15 16">CY18W</strain>
    </source>
</reference>
<keyword evidence="3" id="KW-0488">Methylation</keyword>
<dbReference type="SUPFAM" id="SSF58104">
    <property type="entry name" value="Methyl-accepting chemotaxis protein (MCP) signaling domain"/>
    <property type="match status" value="1"/>
</dbReference>
<evidence type="ECO:0000256" key="7">
    <source>
        <dbReference type="ARBA" id="ARBA00022989"/>
    </source>
</evidence>
<gene>
    <name evidence="15" type="ORF">H8L32_18250</name>
</gene>
<dbReference type="CDD" id="cd19411">
    <property type="entry name" value="MCP2201-like_sensor"/>
    <property type="match status" value="1"/>
</dbReference>
<evidence type="ECO:0000313" key="15">
    <source>
        <dbReference type="EMBL" id="MBC3919439.1"/>
    </source>
</evidence>
<dbReference type="InterPro" id="IPR004090">
    <property type="entry name" value="Chemotax_Me-accpt_rcpt"/>
</dbReference>
<dbReference type="InterPro" id="IPR035440">
    <property type="entry name" value="4HB_MCP_dom_sf"/>
</dbReference>
<dbReference type="InterPro" id="IPR051310">
    <property type="entry name" value="MCP_chemotaxis"/>
</dbReference>
<dbReference type="CDD" id="cd06225">
    <property type="entry name" value="HAMP"/>
    <property type="match status" value="1"/>
</dbReference>
<evidence type="ECO:0000256" key="8">
    <source>
        <dbReference type="ARBA" id="ARBA00023136"/>
    </source>
</evidence>
<comment type="caution">
    <text evidence="15">The sequence shown here is derived from an EMBL/GenBank/DDBJ whole genome shotgun (WGS) entry which is preliminary data.</text>
</comment>
<name>A0ABR6ZUY6_9BURK</name>
<keyword evidence="6 12" id="KW-0812">Transmembrane</keyword>
<evidence type="ECO:0000256" key="4">
    <source>
        <dbReference type="ARBA" id="ARBA00022500"/>
    </source>
</evidence>
<keyword evidence="2" id="KW-1003">Cell membrane</keyword>
<dbReference type="InterPro" id="IPR003122">
    <property type="entry name" value="Tar_rcpt_lig-bd"/>
</dbReference>
<comment type="similarity">
    <text evidence="10">Belongs to the methyl-accepting chemotaxis (MCP) protein family.</text>
</comment>
<dbReference type="RefSeq" id="WP_186948689.1">
    <property type="nucleotide sequence ID" value="NZ_JACOGF010000009.1"/>
</dbReference>
<dbReference type="PANTHER" id="PTHR43531">
    <property type="entry name" value="PROTEIN ICFG"/>
    <property type="match status" value="1"/>
</dbReference>
<evidence type="ECO:0000256" key="2">
    <source>
        <dbReference type="ARBA" id="ARBA00022475"/>
    </source>
</evidence>
<keyword evidence="9 11" id="KW-0807">Transducer</keyword>
<feature type="domain" description="HAMP" evidence="14">
    <location>
        <begin position="212"/>
        <end position="264"/>
    </location>
</feature>
<feature type="domain" description="Methyl-accepting transducer" evidence="13">
    <location>
        <begin position="269"/>
        <end position="498"/>
    </location>
</feature>
<evidence type="ECO:0000256" key="3">
    <source>
        <dbReference type="ARBA" id="ARBA00022481"/>
    </source>
</evidence>
<dbReference type="SUPFAM" id="SSF47170">
    <property type="entry name" value="Aspartate receptor, ligand-binding domain"/>
    <property type="match status" value="1"/>
</dbReference>
<dbReference type="InterPro" id="IPR004089">
    <property type="entry name" value="MCPsignal_dom"/>
</dbReference>
<dbReference type="EMBL" id="JACOGF010000009">
    <property type="protein sequence ID" value="MBC3919439.1"/>
    <property type="molecule type" value="Genomic_DNA"/>
</dbReference>
<dbReference type="Pfam" id="PF02203">
    <property type="entry name" value="TarH"/>
    <property type="match status" value="1"/>
</dbReference>
<evidence type="ECO:0000256" key="10">
    <source>
        <dbReference type="ARBA" id="ARBA00029447"/>
    </source>
</evidence>
<dbReference type="Gene3D" id="1.20.120.30">
    <property type="entry name" value="Aspartate receptor, ligand-binding domain"/>
    <property type="match status" value="1"/>
</dbReference>
<dbReference type="PRINTS" id="PR00260">
    <property type="entry name" value="CHEMTRNSDUCR"/>
</dbReference>
<keyword evidence="7 12" id="KW-1133">Transmembrane helix</keyword>
<accession>A0ABR6ZUY6</accession>
<evidence type="ECO:0000256" key="5">
    <source>
        <dbReference type="ARBA" id="ARBA00022519"/>
    </source>
</evidence>
<evidence type="ECO:0000256" key="11">
    <source>
        <dbReference type="PROSITE-ProRule" id="PRU00284"/>
    </source>
</evidence>
<dbReference type="PROSITE" id="PS50111">
    <property type="entry name" value="CHEMOTAXIS_TRANSDUC_2"/>
    <property type="match status" value="1"/>
</dbReference>
<dbReference type="Pfam" id="PF00015">
    <property type="entry name" value="MCPsignal"/>
    <property type="match status" value="1"/>
</dbReference>
<dbReference type="Pfam" id="PF00672">
    <property type="entry name" value="HAMP"/>
    <property type="match status" value="1"/>
</dbReference>
<comment type="subcellular location">
    <subcellularLocation>
        <location evidence="1">Cell inner membrane</location>
        <topology evidence="1">Multi-pass membrane protein</topology>
    </subcellularLocation>
</comment>
<dbReference type="Proteomes" id="UP000650424">
    <property type="component" value="Unassembled WGS sequence"/>
</dbReference>
<keyword evidence="5" id="KW-0997">Cell inner membrane</keyword>
<dbReference type="Gene3D" id="1.10.287.950">
    <property type="entry name" value="Methyl-accepting chemotaxis protein"/>
    <property type="match status" value="1"/>
</dbReference>
<evidence type="ECO:0000256" key="1">
    <source>
        <dbReference type="ARBA" id="ARBA00004429"/>
    </source>
</evidence>
<evidence type="ECO:0000256" key="9">
    <source>
        <dbReference type="ARBA" id="ARBA00023224"/>
    </source>
</evidence>
<evidence type="ECO:0000313" key="16">
    <source>
        <dbReference type="Proteomes" id="UP000650424"/>
    </source>
</evidence>
<keyword evidence="4" id="KW-0145">Chemotaxis</keyword>
<proteinExistence type="inferred from homology"/>
<evidence type="ECO:0000259" key="13">
    <source>
        <dbReference type="PROSITE" id="PS50111"/>
    </source>
</evidence>
<dbReference type="InterPro" id="IPR047347">
    <property type="entry name" value="YvaQ-like_sensor"/>
</dbReference>
<keyword evidence="8 12" id="KW-0472">Membrane</keyword>
<sequence length="528" mass="56414">MMFNLTIRLRLILTMAVMGCLLVIVAVLGIVGGDRSNSAINDIFTNQLPSAIAIGETQVNALRARAAIDRVVMHPDASEAAATIKRSENFISQSDKAWEKYLSLPSDVEEKKISDDVTVKRNNFLNEGFRPLVAALKAGKQEDADAIVMGKAAKLYTAFSEKADELVAYQTKSTEQQYMASQAMNSTFRWLSISALIVGLILVIISSVLLLRAITRPLDQMLQHFDAIAAGDLTAPVHATSRDEMGHLMTGLEKMRVSLVETVARVRKGSSSIATATDEIAKGNMDLSGRTEQQAASLEETASSMEELTSTVRQNADNAKQANRLSIAASEVAVRGGTLVGDVVTTMNSIKESSGKIVDIIGVIDGIAFQTNILALNAAVEAARAGEQGRGFAVVASEVRTLAQRSASAAKEIKQLIDTSVEKVDAGSRLVDDAGKTMNEIVNSIRSVTDIMSEITAASIEQSQGIDQINTAVIRMDEATQQNAALVEQAAAAAGSTQDQAQQLMDAVRVFKIVEAAPSNNKSMRLVA</sequence>
<dbReference type="PANTHER" id="PTHR43531:SF14">
    <property type="entry name" value="METHYL-ACCEPTING CHEMOTAXIS PROTEIN I-RELATED"/>
    <property type="match status" value="1"/>
</dbReference>
<dbReference type="InterPro" id="IPR003660">
    <property type="entry name" value="HAMP_dom"/>
</dbReference>
<protein>
    <submittedName>
        <fullName evidence="15">Tar ligand binding domain-containing protein</fullName>
    </submittedName>
</protein>
<evidence type="ECO:0000259" key="14">
    <source>
        <dbReference type="PROSITE" id="PS50885"/>
    </source>
</evidence>
<dbReference type="SMART" id="SM00283">
    <property type="entry name" value="MA"/>
    <property type="match status" value="1"/>
</dbReference>
<keyword evidence="16" id="KW-1185">Reference proteome</keyword>
<dbReference type="SMART" id="SM00304">
    <property type="entry name" value="HAMP"/>
    <property type="match status" value="1"/>
</dbReference>
<organism evidence="15 16">
    <name type="scientific">Undibacterium hunanense</name>
    <dbReference type="NCBI Taxonomy" id="2762292"/>
    <lineage>
        <taxon>Bacteria</taxon>
        <taxon>Pseudomonadati</taxon>
        <taxon>Pseudomonadota</taxon>
        <taxon>Betaproteobacteria</taxon>
        <taxon>Burkholderiales</taxon>
        <taxon>Oxalobacteraceae</taxon>
        <taxon>Undibacterium</taxon>
    </lineage>
</organism>
<feature type="transmembrane region" description="Helical" evidence="12">
    <location>
        <begin position="190"/>
        <end position="211"/>
    </location>
</feature>
<dbReference type="PROSITE" id="PS50885">
    <property type="entry name" value="HAMP"/>
    <property type="match status" value="1"/>
</dbReference>
<dbReference type="CDD" id="cd11386">
    <property type="entry name" value="MCP_signal"/>
    <property type="match status" value="1"/>
</dbReference>
<feature type="transmembrane region" description="Helical" evidence="12">
    <location>
        <begin position="12"/>
        <end position="31"/>
    </location>
</feature>